<reference evidence="1 2" key="1">
    <citation type="submission" date="2020-08" db="EMBL/GenBank/DDBJ databases">
        <title>Novel species isolated from subtropical streams in China.</title>
        <authorList>
            <person name="Lu H."/>
        </authorList>
    </citation>
    <scope>NUCLEOTIDE SEQUENCE [LARGE SCALE GENOMIC DNA]</scope>
    <source>
        <strain evidence="1 2">FT31W</strain>
    </source>
</reference>
<organism evidence="1 2">
    <name type="scientific">Undibacterium griseum</name>
    <dbReference type="NCBI Taxonomy" id="2762295"/>
    <lineage>
        <taxon>Bacteria</taxon>
        <taxon>Pseudomonadati</taxon>
        <taxon>Pseudomonadota</taxon>
        <taxon>Betaproteobacteria</taxon>
        <taxon>Burkholderiales</taxon>
        <taxon>Oxalobacteraceae</taxon>
        <taxon>Undibacterium</taxon>
    </lineage>
</organism>
<evidence type="ECO:0000313" key="2">
    <source>
        <dbReference type="Proteomes" id="UP000613113"/>
    </source>
</evidence>
<comment type="caution">
    <text evidence="1">The sequence shown here is derived from an EMBL/GenBank/DDBJ whole genome shotgun (WGS) entry which is preliminary data.</text>
</comment>
<dbReference type="Proteomes" id="UP000613113">
    <property type="component" value="Unassembled WGS sequence"/>
</dbReference>
<gene>
    <name evidence="1" type="ORF">H8K27_03110</name>
</gene>
<evidence type="ECO:0000313" key="1">
    <source>
        <dbReference type="EMBL" id="MBC3884111.1"/>
    </source>
</evidence>
<sequence>MMAVTIDRKIIDSKYKDPEERRRDIWLWLWLDGRRGQLDDERQIGECLSPCMKSELKDVLEQNPRLNSRAATAQGASLLPVEVLEWISANKRQLAWIATYLRRNYQCQFEKSPAQLQGRDLIIAAIDIWDISLETKLKEVHRIERDWKKHCEADDIFEWFNDKDAVIRCEVAWEWLKEKERGFYRSQSETPNLENLLMFYDESGYSDSKKKLDVIAIKQRYTQRRYREKHDGKKQCNLLLSVQGIRTLDHLAEKYALSKSQLIESLIKMEVEQGLLSSKKING</sequence>
<proteinExistence type="predicted"/>
<name>A0ABR6YJN7_9BURK</name>
<protein>
    <submittedName>
        <fullName evidence="1">Uncharacterized protein</fullName>
    </submittedName>
</protein>
<accession>A0ABR6YJN7</accession>
<dbReference type="EMBL" id="JACOGC010000001">
    <property type="protein sequence ID" value="MBC3884111.1"/>
    <property type="molecule type" value="Genomic_DNA"/>
</dbReference>
<dbReference type="RefSeq" id="WP_186861725.1">
    <property type="nucleotide sequence ID" value="NZ_JACOGC010000001.1"/>
</dbReference>
<keyword evidence="2" id="KW-1185">Reference proteome</keyword>